<evidence type="ECO:0000259" key="1">
    <source>
        <dbReference type="Pfam" id="PF01609"/>
    </source>
</evidence>
<dbReference type="PANTHER" id="PTHR35404:SF8">
    <property type="entry name" value="TRANSPOSASE OF TN10"/>
    <property type="match status" value="1"/>
</dbReference>
<evidence type="ECO:0000313" key="3">
    <source>
        <dbReference type="Proteomes" id="UP000283077"/>
    </source>
</evidence>
<dbReference type="AlphaFoldDB" id="A0A437Q9G6"/>
<dbReference type="EMBL" id="SACS01000045">
    <property type="protein sequence ID" value="RVU31221.1"/>
    <property type="molecule type" value="Genomic_DNA"/>
</dbReference>
<dbReference type="GO" id="GO:0003677">
    <property type="term" value="F:DNA binding"/>
    <property type="evidence" value="ECO:0007669"/>
    <property type="project" value="InterPro"/>
</dbReference>
<dbReference type="OrthoDB" id="6140187at2"/>
<dbReference type="InterPro" id="IPR002559">
    <property type="entry name" value="Transposase_11"/>
</dbReference>
<dbReference type="Gene3D" id="3.90.350.10">
    <property type="entry name" value="Transposase Inhibitor Protein From Tn5, Chain A, domain 1"/>
    <property type="match status" value="1"/>
</dbReference>
<keyword evidence="3" id="KW-1185">Reference proteome</keyword>
<proteinExistence type="predicted"/>
<evidence type="ECO:0000313" key="2">
    <source>
        <dbReference type="EMBL" id="RVU31221.1"/>
    </source>
</evidence>
<feature type="domain" description="Transposase IS4-like" evidence="1">
    <location>
        <begin position="93"/>
        <end position="321"/>
    </location>
</feature>
<dbReference type="RefSeq" id="WP_127701421.1">
    <property type="nucleotide sequence ID" value="NZ_SACS01000045.1"/>
</dbReference>
<accession>A0A437Q9G6</accession>
<sequence length="401" mass="45774">MNVRPILTNFLHSVTPLMHACRRTALEKCVRSASTKNHLSVTSLGRSIDGKAFEKHRIKCADRLLSNQNLQREIPDIYQAITQILTRGVAQPVLLVDWSDLDPSKKHFLLRAGMVCQGRSVTLYEEIHTLKTKEKPATHRQFLEKLKAMLPPACKPVVVTDAGFRGPWFRQVLEMEWDYVGRVRHQTMYRTAESDWLYCRDLHAKATGKPTVLQNVTLARRNPLATSLVLYKNRVKGRHAANRDGQPRRCKVSVNAANSAKEPWLLATSLPIETPVQVSGIVKRYRARMQIEESFRDLKSERFGLGLNMHNTHAIQRLKVLVLIGTLSCIHLHIIGLAARDSGLAKRYQANTETEKPVLSLVFLGMRVLLNVDEKFYLPDNYDIADRFRQHMAEYAVRWAA</sequence>
<dbReference type="NCBIfam" id="NF033591">
    <property type="entry name" value="transpos_IS4_2"/>
    <property type="match status" value="1"/>
</dbReference>
<dbReference type="InterPro" id="IPR047658">
    <property type="entry name" value="IS4-like_transpos"/>
</dbReference>
<gene>
    <name evidence="2" type="ORF">EOE67_20275</name>
</gene>
<comment type="caution">
    <text evidence="2">The sequence shown here is derived from an EMBL/GenBank/DDBJ whole genome shotgun (WGS) entry which is preliminary data.</text>
</comment>
<dbReference type="Pfam" id="PF01609">
    <property type="entry name" value="DDE_Tnp_1"/>
    <property type="match status" value="1"/>
</dbReference>
<reference evidence="2 3" key="1">
    <citation type="submission" date="2019-01" db="EMBL/GenBank/DDBJ databases">
        <authorList>
            <person name="Chen W.-M."/>
        </authorList>
    </citation>
    <scope>NUCLEOTIDE SEQUENCE [LARGE SCALE GENOMIC DNA]</scope>
    <source>
        <strain evidence="2 3">KYPC3</strain>
    </source>
</reference>
<dbReference type="InterPro" id="IPR012337">
    <property type="entry name" value="RNaseH-like_sf"/>
</dbReference>
<dbReference type="PANTHER" id="PTHR35404">
    <property type="entry name" value="TRANSPOSASE OF TN10"/>
    <property type="match status" value="1"/>
</dbReference>
<dbReference type="GO" id="GO:0006313">
    <property type="term" value="P:DNA transposition"/>
    <property type="evidence" value="ECO:0007669"/>
    <property type="project" value="InterPro"/>
</dbReference>
<organism evidence="2 3">
    <name type="scientific">Rheinheimera riviphila</name>
    <dbReference type="NCBI Taxonomy" id="1834037"/>
    <lineage>
        <taxon>Bacteria</taxon>
        <taxon>Pseudomonadati</taxon>
        <taxon>Pseudomonadota</taxon>
        <taxon>Gammaproteobacteria</taxon>
        <taxon>Chromatiales</taxon>
        <taxon>Chromatiaceae</taxon>
        <taxon>Rheinheimera</taxon>
    </lineage>
</organism>
<dbReference type="GO" id="GO:0004803">
    <property type="term" value="F:transposase activity"/>
    <property type="evidence" value="ECO:0007669"/>
    <property type="project" value="InterPro"/>
</dbReference>
<protein>
    <submittedName>
        <fullName evidence="2">IS4 family transposase</fullName>
    </submittedName>
</protein>
<dbReference type="SUPFAM" id="SSF53098">
    <property type="entry name" value="Ribonuclease H-like"/>
    <property type="match status" value="1"/>
</dbReference>
<name>A0A437Q9G6_9GAMM</name>
<dbReference type="Proteomes" id="UP000283077">
    <property type="component" value="Unassembled WGS sequence"/>
</dbReference>